<feature type="signal peptide" evidence="1">
    <location>
        <begin position="1"/>
        <end position="26"/>
    </location>
</feature>
<protein>
    <recommendedName>
        <fullName evidence="4">Secreted protein</fullName>
    </recommendedName>
</protein>
<dbReference type="EMBL" id="MCFD01000001">
    <property type="protein sequence ID" value="ORX75026.1"/>
    <property type="molecule type" value="Genomic_DNA"/>
</dbReference>
<keyword evidence="1" id="KW-0732">Signal</keyword>
<evidence type="ECO:0008006" key="4">
    <source>
        <dbReference type="Google" id="ProtNLM"/>
    </source>
</evidence>
<comment type="caution">
    <text evidence="2">The sequence shown here is derived from an EMBL/GenBank/DDBJ whole genome shotgun (WGS) entry which is preliminary data.</text>
</comment>
<accession>A0A1Y1WP38</accession>
<keyword evidence="3" id="KW-1185">Reference proteome</keyword>
<evidence type="ECO:0000313" key="3">
    <source>
        <dbReference type="Proteomes" id="UP000193922"/>
    </source>
</evidence>
<dbReference type="AlphaFoldDB" id="A0A1Y1WP38"/>
<name>A0A1Y1WP38_9FUNG</name>
<feature type="non-terminal residue" evidence="2">
    <location>
        <position position="78"/>
    </location>
</feature>
<gene>
    <name evidence="2" type="ORF">DL89DRAFT_264816</name>
</gene>
<evidence type="ECO:0000313" key="2">
    <source>
        <dbReference type="EMBL" id="ORX75026.1"/>
    </source>
</evidence>
<organism evidence="2 3">
    <name type="scientific">Linderina pennispora</name>
    <dbReference type="NCBI Taxonomy" id="61395"/>
    <lineage>
        <taxon>Eukaryota</taxon>
        <taxon>Fungi</taxon>
        <taxon>Fungi incertae sedis</taxon>
        <taxon>Zoopagomycota</taxon>
        <taxon>Kickxellomycotina</taxon>
        <taxon>Kickxellomycetes</taxon>
        <taxon>Kickxellales</taxon>
        <taxon>Kickxellaceae</taxon>
        <taxon>Linderina</taxon>
    </lineage>
</organism>
<evidence type="ECO:0000256" key="1">
    <source>
        <dbReference type="SAM" id="SignalP"/>
    </source>
</evidence>
<dbReference type="GeneID" id="63803036"/>
<dbReference type="Proteomes" id="UP000193922">
    <property type="component" value="Unassembled WGS sequence"/>
</dbReference>
<reference evidence="2 3" key="1">
    <citation type="submission" date="2016-07" db="EMBL/GenBank/DDBJ databases">
        <title>Pervasive Adenine N6-methylation of Active Genes in Fungi.</title>
        <authorList>
            <consortium name="DOE Joint Genome Institute"/>
            <person name="Mondo S.J."/>
            <person name="Dannebaum R.O."/>
            <person name="Kuo R.C."/>
            <person name="Labutti K."/>
            <person name="Haridas S."/>
            <person name="Kuo A."/>
            <person name="Salamov A."/>
            <person name="Ahrendt S.R."/>
            <person name="Lipzen A."/>
            <person name="Sullivan W."/>
            <person name="Andreopoulos W.B."/>
            <person name="Clum A."/>
            <person name="Lindquist E."/>
            <person name="Daum C."/>
            <person name="Ramamoorthy G.K."/>
            <person name="Gryganskyi A."/>
            <person name="Culley D."/>
            <person name="Magnuson J.K."/>
            <person name="James T.Y."/>
            <person name="O'Malley M.A."/>
            <person name="Stajich J.E."/>
            <person name="Spatafora J.W."/>
            <person name="Visel A."/>
            <person name="Grigoriev I.V."/>
        </authorList>
    </citation>
    <scope>NUCLEOTIDE SEQUENCE [LARGE SCALE GENOMIC DNA]</scope>
    <source>
        <strain evidence="2 3">ATCC 12442</strain>
    </source>
</reference>
<dbReference type="RefSeq" id="XP_040748237.1">
    <property type="nucleotide sequence ID" value="XM_040886388.1"/>
</dbReference>
<feature type="chain" id="PRO_5012553421" description="Secreted protein" evidence="1">
    <location>
        <begin position="27"/>
        <end position="78"/>
    </location>
</feature>
<sequence>MTAPGGWLMAITSLCCVLSRRLKVRACAMRICAPRQVSNRQTSRTDQCSRAHRAEMKCAIAPEQKARQLRASVRNYKV</sequence>
<proteinExistence type="predicted"/>